<dbReference type="GO" id="GO:0009253">
    <property type="term" value="P:peptidoglycan catabolic process"/>
    <property type="evidence" value="ECO:0007669"/>
    <property type="project" value="InterPro"/>
</dbReference>
<reference evidence="1" key="1">
    <citation type="journal article" date="2014" name="Front. Microbiol.">
        <title>High frequency of phylogenetically diverse reductive dehalogenase-homologous genes in deep subseafloor sedimentary metagenomes.</title>
        <authorList>
            <person name="Kawai M."/>
            <person name="Futagami T."/>
            <person name="Toyoda A."/>
            <person name="Takaki Y."/>
            <person name="Nishi S."/>
            <person name="Hori S."/>
            <person name="Arai W."/>
            <person name="Tsubouchi T."/>
            <person name="Morono Y."/>
            <person name="Uchiyama I."/>
            <person name="Ito T."/>
            <person name="Fujiyama A."/>
            <person name="Inagaki F."/>
            <person name="Takami H."/>
        </authorList>
    </citation>
    <scope>NUCLEOTIDE SEQUENCE</scope>
    <source>
        <strain evidence="1">Expedition CK06-06</strain>
    </source>
</reference>
<dbReference type="EMBL" id="BARU01036789">
    <property type="protein sequence ID" value="GAH80957.1"/>
    <property type="molecule type" value="Genomic_DNA"/>
</dbReference>
<accession>X1IGZ6</accession>
<feature type="non-terminal residue" evidence="1">
    <location>
        <position position="108"/>
    </location>
</feature>
<organism evidence="1">
    <name type="scientific">marine sediment metagenome</name>
    <dbReference type="NCBI Taxonomy" id="412755"/>
    <lineage>
        <taxon>unclassified sequences</taxon>
        <taxon>metagenomes</taxon>
        <taxon>ecological metagenomes</taxon>
    </lineage>
</organism>
<gene>
    <name evidence="1" type="ORF">S03H2_57393</name>
</gene>
<dbReference type="GO" id="GO:0008745">
    <property type="term" value="F:N-acetylmuramoyl-L-alanine amidase activity"/>
    <property type="evidence" value="ECO:0007669"/>
    <property type="project" value="InterPro"/>
</dbReference>
<dbReference type="AlphaFoldDB" id="X1IGZ6"/>
<comment type="caution">
    <text evidence="1">The sequence shown here is derived from an EMBL/GenBank/DDBJ whole genome shotgun (WGS) entry which is preliminary data.</text>
</comment>
<dbReference type="InterPro" id="IPR036505">
    <property type="entry name" value="Amidase/PGRP_sf"/>
</dbReference>
<dbReference type="SUPFAM" id="SSF55846">
    <property type="entry name" value="N-acetylmuramoyl-L-alanine amidase-like"/>
    <property type="match status" value="1"/>
</dbReference>
<sequence>MFVGRSVWWGLIFVVLGGSLGCAAKPRVVIADLPLESILEAPARAAPKLIAKRPVRDKATFPQSWTPEALPRPWRWIVIHHSASESGSAATFDQWHRARGWDELGYHF</sequence>
<name>X1IGZ6_9ZZZZ</name>
<protein>
    <recommendedName>
        <fullName evidence="2">N-acetylmuramoyl-L-alanine amidase domain-containing protein</fullName>
    </recommendedName>
</protein>
<dbReference type="Gene3D" id="3.40.80.10">
    <property type="entry name" value="Peptidoglycan recognition protein-like"/>
    <property type="match status" value="1"/>
</dbReference>
<evidence type="ECO:0008006" key="2">
    <source>
        <dbReference type="Google" id="ProtNLM"/>
    </source>
</evidence>
<evidence type="ECO:0000313" key="1">
    <source>
        <dbReference type="EMBL" id="GAH80957.1"/>
    </source>
</evidence>
<proteinExistence type="predicted"/>
<dbReference type="PROSITE" id="PS51257">
    <property type="entry name" value="PROKAR_LIPOPROTEIN"/>
    <property type="match status" value="1"/>
</dbReference>